<sequence>MLYEMLYGTTPFKGVEQKGNLLQDSSEGAGAGGRSDAVKGPDSKAPGKGPKAENNTGGHQGHDFLQRDRVGHGGGNRTATIHS</sequence>
<evidence type="ECO:0000313" key="2">
    <source>
        <dbReference type="EMBL" id="RVW92766.1"/>
    </source>
</evidence>
<organism evidence="2 3">
    <name type="scientific">Vitis vinifera</name>
    <name type="common">Grape</name>
    <dbReference type="NCBI Taxonomy" id="29760"/>
    <lineage>
        <taxon>Eukaryota</taxon>
        <taxon>Viridiplantae</taxon>
        <taxon>Streptophyta</taxon>
        <taxon>Embryophyta</taxon>
        <taxon>Tracheophyta</taxon>
        <taxon>Spermatophyta</taxon>
        <taxon>Magnoliopsida</taxon>
        <taxon>eudicotyledons</taxon>
        <taxon>Gunneridae</taxon>
        <taxon>Pentapetalae</taxon>
        <taxon>rosids</taxon>
        <taxon>Vitales</taxon>
        <taxon>Vitaceae</taxon>
        <taxon>Viteae</taxon>
        <taxon>Vitis</taxon>
    </lineage>
</organism>
<dbReference type="Proteomes" id="UP000288805">
    <property type="component" value="Unassembled WGS sequence"/>
</dbReference>
<accession>A0A438I7S1</accession>
<comment type="caution">
    <text evidence="2">The sequence shown here is derived from an EMBL/GenBank/DDBJ whole genome shotgun (WGS) entry which is preliminary data.</text>
</comment>
<reference evidence="2 3" key="1">
    <citation type="journal article" date="2018" name="PLoS Genet.">
        <title>Population sequencing reveals clonal diversity and ancestral inbreeding in the grapevine cultivar Chardonnay.</title>
        <authorList>
            <person name="Roach M.J."/>
            <person name="Johnson D.L."/>
            <person name="Bohlmann J."/>
            <person name="van Vuuren H.J."/>
            <person name="Jones S.J."/>
            <person name="Pretorius I.S."/>
            <person name="Schmidt S.A."/>
            <person name="Borneman A.R."/>
        </authorList>
    </citation>
    <scope>NUCLEOTIDE SEQUENCE [LARGE SCALE GENOMIC DNA]</scope>
    <source>
        <strain evidence="3">cv. Chardonnay</strain>
        <tissue evidence="2">Leaf</tissue>
    </source>
</reference>
<proteinExistence type="predicted"/>
<dbReference type="EMBL" id="QGNW01000134">
    <property type="protein sequence ID" value="RVW92766.1"/>
    <property type="molecule type" value="Genomic_DNA"/>
</dbReference>
<feature type="region of interest" description="Disordered" evidence="1">
    <location>
        <begin position="9"/>
        <end position="83"/>
    </location>
</feature>
<gene>
    <name evidence="2" type="ORF">CK203_042538</name>
</gene>
<feature type="compositionally biased region" description="Basic and acidic residues" evidence="1">
    <location>
        <begin position="60"/>
        <end position="71"/>
    </location>
</feature>
<name>A0A438I7S1_VITVI</name>
<evidence type="ECO:0000313" key="3">
    <source>
        <dbReference type="Proteomes" id="UP000288805"/>
    </source>
</evidence>
<evidence type="ECO:0000256" key="1">
    <source>
        <dbReference type="SAM" id="MobiDB-lite"/>
    </source>
</evidence>
<protein>
    <submittedName>
        <fullName evidence="2">Uncharacterized protein</fullName>
    </submittedName>
</protein>
<dbReference type="AlphaFoldDB" id="A0A438I7S1"/>